<dbReference type="InterPro" id="IPR023585">
    <property type="entry name" value="Ile-tRNA-ligase_type1"/>
</dbReference>
<dbReference type="InterPro" id="IPR050081">
    <property type="entry name" value="Ile-tRNA_ligase"/>
</dbReference>
<dbReference type="CDD" id="cd07960">
    <property type="entry name" value="Anticodon_Ia_Ile_BEm"/>
    <property type="match status" value="1"/>
</dbReference>
<dbReference type="Pfam" id="PF06827">
    <property type="entry name" value="zf-FPG_IleRS"/>
    <property type="match status" value="1"/>
</dbReference>
<dbReference type="PATRIC" id="fig|29343.3.peg.1672"/>
<dbReference type="Pfam" id="PF08264">
    <property type="entry name" value="Anticodon_1"/>
    <property type="match status" value="1"/>
</dbReference>
<feature type="binding site" evidence="10">
    <location>
        <position position="922"/>
    </location>
    <ligand>
        <name>Zn(2+)</name>
        <dbReference type="ChEBI" id="CHEBI:29105"/>
    </ligand>
</feature>
<evidence type="ECO:0000256" key="1">
    <source>
        <dbReference type="ARBA" id="ARBA00006887"/>
    </source>
</evidence>
<dbReference type="InterPro" id="IPR001412">
    <property type="entry name" value="aa-tRNA-synth_I_CS"/>
</dbReference>
<dbReference type="STRING" id="29343.CCDG5_1587"/>
<dbReference type="EC" id="6.1.1.5" evidence="10"/>
<dbReference type="InterPro" id="IPR009008">
    <property type="entry name" value="Val/Leu/Ile-tRNA-synth_edit"/>
</dbReference>
<evidence type="ECO:0000256" key="6">
    <source>
        <dbReference type="ARBA" id="ARBA00022917"/>
    </source>
</evidence>
<keyword evidence="15" id="KW-1185">Reference proteome</keyword>
<dbReference type="SUPFAM" id="SSF47323">
    <property type="entry name" value="Anticodon-binding domain of a subclass of class I aminoacyl-tRNA synthetases"/>
    <property type="match status" value="1"/>
</dbReference>
<feature type="binding site" evidence="10">
    <location>
        <position position="899"/>
    </location>
    <ligand>
        <name>Zn(2+)</name>
        <dbReference type="ChEBI" id="CHEBI:29105"/>
    </ligand>
</feature>
<dbReference type="Pfam" id="PF00133">
    <property type="entry name" value="tRNA-synt_1"/>
    <property type="match status" value="1"/>
</dbReference>
<evidence type="ECO:0000256" key="4">
    <source>
        <dbReference type="ARBA" id="ARBA00022741"/>
    </source>
</evidence>
<protein>
    <recommendedName>
        <fullName evidence="10">Isoleucine--tRNA ligase</fullName>
        <ecNumber evidence="10">6.1.1.5</ecNumber>
    </recommendedName>
    <alternativeName>
        <fullName evidence="10">Isoleucyl-tRNA synthetase</fullName>
        <shortName evidence="10">IleRS</shortName>
    </alternativeName>
</protein>
<dbReference type="GO" id="GO:0008270">
    <property type="term" value="F:zinc ion binding"/>
    <property type="evidence" value="ECO:0007669"/>
    <property type="project" value="UniProtKB-UniRule"/>
</dbReference>
<organism evidence="14 15">
    <name type="scientific">[Clostridium] cellulosi</name>
    <dbReference type="NCBI Taxonomy" id="29343"/>
    <lineage>
        <taxon>Bacteria</taxon>
        <taxon>Bacillati</taxon>
        <taxon>Bacillota</taxon>
        <taxon>Clostridia</taxon>
        <taxon>Eubacteriales</taxon>
        <taxon>Oscillospiraceae</taxon>
        <taxon>Oscillospiraceae incertae sedis</taxon>
    </lineage>
</organism>
<feature type="domain" description="Methionyl/Valyl/Leucyl/Isoleucyl-tRNA synthetase anticodon-binding" evidence="13">
    <location>
        <begin position="686"/>
        <end position="843"/>
    </location>
</feature>
<dbReference type="InterPro" id="IPR033708">
    <property type="entry name" value="Anticodon_Ile_BEm"/>
</dbReference>
<dbReference type="PANTHER" id="PTHR42765">
    <property type="entry name" value="SOLEUCYL-TRNA SYNTHETASE"/>
    <property type="match status" value="1"/>
</dbReference>
<dbReference type="KEGG" id="ccel:CCDG5_1587"/>
<evidence type="ECO:0000313" key="14">
    <source>
        <dbReference type="EMBL" id="CDZ24697.1"/>
    </source>
</evidence>
<dbReference type="FunFam" id="3.40.50.620:FF:000152">
    <property type="entry name" value="Isoleucine--tRNA ligase"/>
    <property type="match status" value="1"/>
</dbReference>
<dbReference type="NCBIfam" id="TIGR00392">
    <property type="entry name" value="ileS"/>
    <property type="match status" value="1"/>
</dbReference>
<dbReference type="GO" id="GO:0005829">
    <property type="term" value="C:cytosol"/>
    <property type="evidence" value="ECO:0007669"/>
    <property type="project" value="TreeGrafter"/>
</dbReference>
<keyword evidence="6 10" id="KW-0648">Protein biosynthesis</keyword>
<dbReference type="SUPFAM" id="SSF50677">
    <property type="entry name" value="ValRS/IleRS/LeuRS editing domain"/>
    <property type="match status" value="1"/>
</dbReference>
<dbReference type="OrthoDB" id="9810365at2"/>
<dbReference type="EMBL" id="LM995447">
    <property type="protein sequence ID" value="CDZ24697.1"/>
    <property type="molecule type" value="Genomic_DNA"/>
</dbReference>
<dbReference type="Proteomes" id="UP000032431">
    <property type="component" value="Chromosome I"/>
</dbReference>
<keyword evidence="5 10" id="KW-0067">ATP-binding</keyword>
<keyword evidence="2 10" id="KW-0963">Cytoplasm</keyword>
<comment type="similarity">
    <text evidence="1 10">Belongs to the class-I aminoacyl-tRNA synthetase family. IleS type 1 subfamily.</text>
</comment>
<dbReference type="HAMAP" id="MF_02002">
    <property type="entry name" value="Ile_tRNA_synth_type1"/>
    <property type="match status" value="1"/>
</dbReference>
<evidence type="ECO:0000256" key="10">
    <source>
        <dbReference type="HAMAP-Rule" id="MF_02002"/>
    </source>
</evidence>
<keyword evidence="10" id="KW-0479">Metal-binding</keyword>
<feature type="short sequence motif" description="'HIGH' region" evidence="10">
    <location>
        <begin position="59"/>
        <end position="69"/>
    </location>
</feature>
<evidence type="ECO:0000256" key="2">
    <source>
        <dbReference type="ARBA" id="ARBA00022490"/>
    </source>
</evidence>
<comment type="subunit">
    <text evidence="10">Monomer.</text>
</comment>
<comment type="cofactor">
    <cofactor evidence="10">
        <name>Zn(2+)</name>
        <dbReference type="ChEBI" id="CHEBI:29105"/>
    </cofactor>
    <text evidence="10">Binds 1 zinc ion per subunit.</text>
</comment>
<reference evidence="15" key="1">
    <citation type="submission" date="2014-07" db="EMBL/GenBank/DDBJ databases">
        <authorList>
            <person name="Wibberg D."/>
        </authorList>
    </citation>
    <scope>NUCLEOTIDE SEQUENCE [LARGE SCALE GENOMIC DNA]</scope>
    <source>
        <strain evidence="15">DG5</strain>
    </source>
</reference>
<dbReference type="Gene3D" id="3.40.50.620">
    <property type="entry name" value="HUPs"/>
    <property type="match status" value="2"/>
</dbReference>
<dbReference type="FunFam" id="1.10.730.20:FF:000001">
    <property type="entry name" value="Isoleucine--tRNA ligase"/>
    <property type="match status" value="1"/>
</dbReference>
<dbReference type="Gene3D" id="1.10.10.830">
    <property type="entry name" value="Ile-tRNA synthetase CP2 domain-like"/>
    <property type="match status" value="1"/>
</dbReference>
<feature type="domain" description="Zinc finger FPG/IleRS-type" evidence="12">
    <location>
        <begin position="896"/>
        <end position="924"/>
    </location>
</feature>
<evidence type="ECO:0000256" key="5">
    <source>
        <dbReference type="ARBA" id="ARBA00022840"/>
    </source>
</evidence>
<comment type="catalytic activity">
    <reaction evidence="9 10">
        <text>tRNA(Ile) + L-isoleucine + ATP = L-isoleucyl-tRNA(Ile) + AMP + diphosphate</text>
        <dbReference type="Rhea" id="RHEA:11060"/>
        <dbReference type="Rhea" id="RHEA-COMP:9666"/>
        <dbReference type="Rhea" id="RHEA-COMP:9695"/>
        <dbReference type="ChEBI" id="CHEBI:30616"/>
        <dbReference type="ChEBI" id="CHEBI:33019"/>
        <dbReference type="ChEBI" id="CHEBI:58045"/>
        <dbReference type="ChEBI" id="CHEBI:78442"/>
        <dbReference type="ChEBI" id="CHEBI:78528"/>
        <dbReference type="ChEBI" id="CHEBI:456215"/>
        <dbReference type="EC" id="6.1.1.5"/>
    </reaction>
</comment>
<dbReference type="PROSITE" id="PS00178">
    <property type="entry name" value="AA_TRNA_LIGASE_I"/>
    <property type="match status" value="1"/>
</dbReference>
<dbReference type="InterPro" id="IPR002301">
    <property type="entry name" value="Ile-tRNA-ligase"/>
</dbReference>
<dbReference type="SUPFAM" id="SSF52374">
    <property type="entry name" value="Nucleotidylyl transferase"/>
    <property type="match status" value="1"/>
</dbReference>
<evidence type="ECO:0000256" key="9">
    <source>
        <dbReference type="ARBA" id="ARBA00048359"/>
    </source>
</evidence>
<dbReference type="HOGENOM" id="CLU_001493_7_0_9"/>
<dbReference type="InterPro" id="IPR009080">
    <property type="entry name" value="tRNAsynth_Ia_anticodon-bd"/>
</dbReference>
<proteinExistence type="inferred from homology"/>
<comment type="subcellular location">
    <subcellularLocation>
        <location evidence="10">Cytoplasm</location>
    </subcellularLocation>
</comment>
<dbReference type="InterPro" id="IPR013155">
    <property type="entry name" value="M/V/L/I-tRNA-synth_anticd-bd"/>
</dbReference>
<sequence length="927" mass="105409">MPEDYNKTLNLPKTSFPMKAGLPQREPQMLEQWKKDRLYENLMKKNEGKPLFILHDGPPYANGDIHLGTALNKILKDIINRYKNMAGFKAPYVPGWDTHGLPIERKAIDKVGLDRRSDDPVDFRGHCRDFAVEHIGIMTEQFRRLGVIGDWENPYRTLNHEFEAKQIEVFGEMALKGYIYRGLKPVYWCAHDETALAEAEIEYSEDPCDSIYVKFEVLDDKGCLYKLGAERGKTYFIIWTTTTWTLPANVAICLGPRFDYAVVSANGEYYVVAEELVDSTMKAGGIEEYKILGTVKGSDLELATAKHPFLDRESLIIVGDHVTLDSGTGCVHTAPGHGVEDYQVCLNYSQIPIVVPVDSKGRMTKEAGQFEGLTTEEANKAIAEHLQKTGALFAIKKIVHQYPHCWRCKHPVLFRATEQWFCSVDDIKEDTFKAIKDVKWIPAWGEDRITGMVRDRSDWCISRQRLWGVPIPIFYCKKCGKELITRESINAVIELFRKEGSDAWFKYDASQILPAGTRCECGCEEFTKETDVMDVWFDSGCSHASVLTTRDDLKWPADLYLEGNDQYRGWFQSSLLTSVAWRGTAPYKSVLTHGMVIDLEGRKMSKSLGNGIAPSDVINKFGADILRLWVASSDYQSDVRISNDILKQLSEAYRKIRNTARFILGNLGDFDPDKDEVAYDELLPIDKWALMKLDELIAKVKAAYDRYEFHIVYHSIHDFCVVDMSNFYLDVLKDRLYVEKADSKSRRAAQTVIYKVLDAMCRMIAPILAFTSEEIWSYMPHKASHDKGSVLFNEMPEVSGRVYESDFKDRWTRLHQIRDDVKMALEQARAAKIIGGSLDAQVTLFVPDEKEFEKLKAEQSDLAALFIVSKVNIEKDGEGKFKGEAGISLTVDHAAGEKCSRCWVYSETVGKDHDHPSLCSRCAEIVK</sequence>
<feature type="binding site" evidence="10">
    <location>
        <position position="902"/>
    </location>
    <ligand>
        <name>Zn(2+)</name>
        <dbReference type="ChEBI" id="CHEBI:29105"/>
    </ligand>
</feature>
<name>A0A078KQ91_9FIRM</name>
<keyword evidence="4 10" id="KW-0547">Nucleotide-binding</keyword>
<keyword evidence="3 10" id="KW-0436">Ligase</keyword>
<evidence type="ECO:0000256" key="3">
    <source>
        <dbReference type="ARBA" id="ARBA00022598"/>
    </source>
</evidence>
<dbReference type="Gene3D" id="1.10.730.20">
    <property type="match status" value="1"/>
</dbReference>
<feature type="binding site" evidence="10">
    <location>
        <position position="606"/>
    </location>
    <ligand>
        <name>ATP</name>
        <dbReference type="ChEBI" id="CHEBI:30616"/>
    </ligand>
</feature>
<keyword evidence="10" id="KW-0862">Zinc</keyword>
<evidence type="ECO:0000259" key="11">
    <source>
        <dbReference type="Pfam" id="PF00133"/>
    </source>
</evidence>
<comment type="function">
    <text evidence="8 10">Catalyzes the attachment of isoleucine to tRNA(Ile). As IleRS can inadvertently accommodate and process structurally similar amino acids such as valine, to avoid such errors it has two additional distinct tRNA(Ile)-dependent editing activities. One activity is designated as 'pretransfer' editing and involves the hydrolysis of activated Val-AMP. The other activity is designated 'posttransfer' editing and involves deacylation of mischarged Val-tRNA(Ile).</text>
</comment>
<dbReference type="GO" id="GO:0002161">
    <property type="term" value="F:aminoacyl-tRNA deacylase activity"/>
    <property type="evidence" value="ECO:0007669"/>
    <property type="project" value="InterPro"/>
</dbReference>
<feature type="short sequence motif" description="'KMSKS' region" evidence="10">
    <location>
        <begin position="603"/>
        <end position="607"/>
    </location>
</feature>
<dbReference type="InterPro" id="IPR002300">
    <property type="entry name" value="aa-tRNA-synth_Ia"/>
</dbReference>
<evidence type="ECO:0000256" key="7">
    <source>
        <dbReference type="ARBA" id="ARBA00023146"/>
    </source>
</evidence>
<feature type="binding site" evidence="10">
    <location>
        <position position="562"/>
    </location>
    <ligand>
        <name>L-isoleucyl-5'-AMP</name>
        <dbReference type="ChEBI" id="CHEBI:178002"/>
    </ligand>
</feature>
<dbReference type="InterPro" id="IPR014729">
    <property type="entry name" value="Rossmann-like_a/b/a_fold"/>
</dbReference>
<keyword evidence="7 10" id="KW-0030">Aminoacyl-tRNA synthetase</keyword>
<gene>
    <name evidence="10 14" type="primary">ileS</name>
    <name evidence="14" type="ORF">CCDG5_1587</name>
</gene>
<evidence type="ECO:0000259" key="13">
    <source>
        <dbReference type="Pfam" id="PF08264"/>
    </source>
</evidence>
<dbReference type="GO" id="GO:0000049">
    <property type="term" value="F:tRNA binding"/>
    <property type="evidence" value="ECO:0007669"/>
    <property type="project" value="InterPro"/>
</dbReference>
<evidence type="ECO:0000256" key="8">
    <source>
        <dbReference type="ARBA" id="ARBA00025217"/>
    </source>
</evidence>
<dbReference type="GO" id="GO:0005524">
    <property type="term" value="F:ATP binding"/>
    <property type="evidence" value="ECO:0007669"/>
    <property type="project" value="UniProtKB-UniRule"/>
</dbReference>
<dbReference type="GO" id="GO:0004822">
    <property type="term" value="F:isoleucine-tRNA ligase activity"/>
    <property type="evidence" value="ECO:0007669"/>
    <property type="project" value="UniProtKB-UniRule"/>
</dbReference>
<comment type="domain">
    <text evidence="10">IleRS has two distinct active sites: one for aminoacylation and one for editing. The misactivated valine is translocated from the active site to the editing site, which sterically excludes the correctly activated isoleucine. The single editing site contains two valyl binding pockets, one specific for each substrate (Val-AMP or Val-tRNA(Ile)).</text>
</comment>
<evidence type="ECO:0000313" key="15">
    <source>
        <dbReference type="Proteomes" id="UP000032431"/>
    </source>
</evidence>
<accession>A0A078KQ91</accession>
<dbReference type="InterPro" id="IPR010663">
    <property type="entry name" value="Znf_FPG/IleRS"/>
</dbReference>
<dbReference type="PRINTS" id="PR00984">
    <property type="entry name" value="TRNASYNTHILE"/>
</dbReference>
<dbReference type="AlphaFoldDB" id="A0A078KQ91"/>
<dbReference type="PANTHER" id="PTHR42765:SF1">
    <property type="entry name" value="ISOLEUCINE--TRNA LIGASE, MITOCHONDRIAL"/>
    <property type="match status" value="1"/>
</dbReference>
<dbReference type="CDD" id="cd00818">
    <property type="entry name" value="IleRS_core"/>
    <property type="match status" value="1"/>
</dbReference>
<feature type="domain" description="Aminoacyl-tRNA synthetase class Ia" evidence="11">
    <location>
        <begin position="28"/>
        <end position="642"/>
    </location>
</feature>
<dbReference type="GO" id="GO:0006428">
    <property type="term" value="P:isoleucyl-tRNA aminoacylation"/>
    <property type="evidence" value="ECO:0007669"/>
    <property type="project" value="UniProtKB-UniRule"/>
</dbReference>
<evidence type="ECO:0000259" key="12">
    <source>
        <dbReference type="Pfam" id="PF06827"/>
    </source>
</evidence>
<feature type="binding site" evidence="10">
    <location>
        <position position="919"/>
    </location>
    <ligand>
        <name>Zn(2+)</name>
        <dbReference type="ChEBI" id="CHEBI:29105"/>
    </ligand>
</feature>